<evidence type="ECO:0000313" key="2">
    <source>
        <dbReference type="EMBL" id="TFB14592.1"/>
    </source>
</evidence>
<protein>
    <recommendedName>
        <fullName evidence="1">SGNH hydrolase-type esterase domain-containing protein</fullName>
    </recommendedName>
</protein>
<keyword evidence="3" id="KW-1185">Reference proteome</keyword>
<dbReference type="InterPro" id="IPR036514">
    <property type="entry name" value="SGNH_hydro_sf"/>
</dbReference>
<dbReference type="SUPFAM" id="SSF52266">
    <property type="entry name" value="SGNH hydrolase"/>
    <property type="match status" value="1"/>
</dbReference>
<organism evidence="2 3">
    <name type="scientific">Filobacillus milosensis</name>
    <dbReference type="NCBI Taxonomy" id="94137"/>
    <lineage>
        <taxon>Bacteria</taxon>
        <taxon>Bacillati</taxon>
        <taxon>Bacillota</taxon>
        <taxon>Bacilli</taxon>
        <taxon>Bacillales</taxon>
        <taxon>Bacillaceae</taxon>
        <taxon>Filobacillus</taxon>
    </lineage>
</organism>
<dbReference type="Pfam" id="PF13472">
    <property type="entry name" value="Lipase_GDSL_2"/>
    <property type="match status" value="1"/>
</dbReference>
<evidence type="ECO:0000313" key="3">
    <source>
        <dbReference type="Proteomes" id="UP000297975"/>
    </source>
</evidence>
<dbReference type="InterPro" id="IPR013830">
    <property type="entry name" value="SGNH_hydro"/>
</dbReference>
<dbReference type="AlphaFoldDB" id="A0A4Y8IE83"/>
<dbReference type="RefSeq" id="WP_134340958.1">
    <property type="nucleotide sequence ID" value="NZ_SOPW01000016.1"/>
</dbReference>
<comment type="caution">
    <text evidence="2">The sequence shown here is derived from an EMBL/GenBank/DDBJ whole genome shotgun (WGS) entry which is preliminary data.</text>
</comment>
<dbReference type="Proteomes" id="UP000297975">
    <property type="component" value="Unassembled WGS sequence"/>
</dbReference>
<feature type="domain" description="SGNH hydrolase-type esterase" evidence="1">
    <location>
        <begin position="10"/>
        <end position="197"/>
    </location>
</feature>
<dbReference type="Gene3D" id="3.40.50.1110">
    <property type="entry name" value="SGNH hydrolase"/>
    <property type="match status" value="1"/>
</dbReference>
<dbReference type="EMBL" id="SOPW01000016">
    <property type="protein sequence ID" value="TFB14592.1"/>
    <property type="molecule type" value="Genomic_DNA"/>
</dbReference>
<gene>
    <name evidence="2" type="ORF">E3U55_13255</name>
</gene>
<reference evidence="2 3" key="1">
    <citation type="submission" date="2019-03" db="EMBL/GenBank/DDBJ databases">
        <authorList>
            <person name="He R.-H."/>
        </authorList>
    </citation>
    <scope>NUCLEOTIDE SEQUENCE [LARGE SCALE GENOMIC DNA]</scope>
    <source>
        <strain evidence="3">SH 714</strain>
    </source>
</reference>
<proteinExistence type="predicted"/>
<accession>A0A4Y8IE83</accession>
<sequence length="223" mass="25744">MNDFIVYKGIGDSLTVGIGNYFSKGFVNRYAQRTVETLQIPVRTEVFAKNKITSADLLYRIQDEKVQSRLMTANIITITIGGNDLLQANREFTRTFIPGVFDEATFSFYRNMLAVLAEIRFLKSLHPTPYIIRLIGLYNPFPHLSYSDFWVQRFNDILLSFEDDHIAFVDIYPYFIYGAEHLLNFGGLHPNKYGYEIIAEATAASGYEPLKTFLLEHRQQKKN</sequence>
<name>A0A4Y8IE83_9BACI</name>
<dbReference type="OrthoDB" id="26855at2"/>
<evidence type="ECO:0000259" key="1">
    <source>
        <dbReference type="Pfam" id="PF13472"/>
    </source>
</evidence>